<keyword evidence="2" id="KW-1185">Reference proteome</keyword>
<comment type="caution">
    <text evidence="1">The sequence shown here is derived from an EMBL/GenBank/DDBJ whole genome shotgun (WGS) entry which is preliminary data.</text>
</comment>
<sequence>MSRFNLFDTLRRLDEYASDPEEHLDNDELFADKSNDLTVYIYDTNNTPYSIFTDNFDIDSDENIVLNINVNNEHFVIDQEIEPVQKNVFTDKDIENVNVNGHEDNSAVDFITEDRENILHSIRANEDRFVAEKKQQN</sequence>
<organism evidence="1 2">
    <name type="scientific">Dreissena polymorpha</name>
    <name type="common">Zebra mussel</name>
    <name type="synonym">Mytilus polymorpha</name>
    <dbReference type="NCBI Taxonomy" id="45954"/>
    <lineage>
        <taxon>Eukaryota</taxon>
        <taxon>Metazoa</taxon>
        <taxon>Spiralia</taxon>
        <taxon>Lophotrochozoa</taxon>
        <taxon>Mollusca</taxon>
        <taxon>Bivalvia</taxon>
        <taxon>Autobranchia</taxon>
        <taxon>Heteroconchia</taxon>
        <taxon>Euheterodonta</taxon>
        <taxon>Imparidentia</taxon>
        <taxon>Neoheterodontei</taxon>
        <taxon>Myida</taxon>
        <taxon>Dreissenoidea</taxon>
        <taxon>Dreissenidae</taxon>
        <taxon>Dreissena</taxon>
    </lineage>
</organism>
<evidence type="ECO:0000313" key="1">
    <source>
        <dbReference type="EMBL" id="KAH3867798.1"/>
    </source>
</evidence>
<reference evidence="1" key="1">
    <citation type="journal article" date="2019" name="bioRxiv">
        <title>The Genome of the Zebra Mussel, Dreissena polymorpha: A Resource for Invasive Species Research.</title>
        <authorList>
            <person name="McCartney M.A."/>
            <person name="Auch B."/>
            <person name="Kono T."/>
            <person name="Mallez S."/>
            <person name="Zhang Y."/>
            <person name="Obille A."/>
            <person name="Becker A."/>
            <person name="Abrahante J.E."/>
            <person name="Garbe J."/>
            <person name="Badalamenti J.P."/>
            <person name="Herman A."/>
            <person name="Mangelson H."/>
            <person name="Liachko I."/>
            <person name="Sullivan S."/>
            <person name="Sone E.D."/>
            <person name="Koren S."/>
            <person name="Silverstein K.A.T."/>
            <person name="Beckman K.B."/>
            <person name="Gohl D.M."/>
        </authorList>
    </citation>
    <scope>NUCLEOTIDE SEQUENCE</scope>
    <source>
        <strain evidence="1">Duluth1</strain>
        <tissue evidence="1">Whole animal</tissue>
    </source>
</reference>
<dbReference type="AlphaFoldDB" id="A0A9D4M1N3"/>
<evidence type="ECO:0000313" key="2">
    <source>
        <dbReference type="Proteomes" id="UP000828390"/>
    </source>
</evidence>
<protein>
    <submittedName>
        <fullName evidence="1">Uncharacterized protein</fullName>
    </submittedName>
</protein>
<gene>
    <name evidence="1" type="ORF">DPMN_030935</name>
</gene>
<dbReference type="EMBL" id="JAIWYP010000002">
    <property type="protein sequence ID" value="KAH3867798.1"/>
    <property type="molecule type" value="Genomic_DNA"/>
</dbReference>
<name>A0A9D4M1N3_DREPO</name>
<accession>A0A9D4M1N3</accession>
<reference evidence="1" key="2">
    <citation type="submission" date="2020-11" db="EMBL/GenBank/DDBJ databases">
        <authorList>
            <person name="McCartney M.A."/>
            <person name="Auch B."/>
            <person name="Kono T."/>
            <person name="Mallez S."/>
            <person name="Becker A."/>
            <person name="Gohl D.M."/>
            <person name="Silverstein K.A.T."/>
            <person name="Koren S."/>
            <person name="Bechman K.B."/>
            <person name="Herman A."/>
            <person name="Abrahante J.E."/>
            <person name="Garbe J."/>
        </authorList>
    </citation>
    <scope>NUCLEOTIDE SEQUENCE</scope>
    <source>
        <strain evidence="1">Duluth1</strain>
        <tissue evidence="1">Whole animal</tissue>
    </source>
</reference>
<proteinExistence type="predicted"/>
<dbReference type="Proteomes" id="UP000828390">
    <property type="component" value="Unassembled WGS sequence"/>
</dbReference>